<dbReference type="AlphaFoldDB" id="A0AAD6RIX3"/>
<keyword evidence="2" id="KW-1185">Reference proteome</keyword>
<dbReference type="EMBL" id="JAQIZT010000001">
    <property type="protein sequence ID" value="KAJ7009265.1"/>
    <property type="molecule type" value="Genomic_DNA"/>
</dbReference>
<name>A0AAD6RIX3_9ROSI</name>
<gene>
    <name evidence="1" type="ORF">NC653_000045</name>
</gene>
<reference evidence="1 2" key="1">
    <citation type="journal article" date="2023" name="Mol. Ecol. Resour.">
        <title>Chromosome-level genome assembly of a triploid poplar Populus alba 'Berolinensis'.</title>
        <authorList>
            <person name="Chen S."/>
            <person name="Yu Y."/>
            <person name="Wang X."/>
            <person name="Wang S."/>
            <person name="Zhang T."/>
            <person name="Zhou Y."/>
            <person name="He R."/>
            <person name="Meng N."/>
            <person name="Wang Y."/>
            <person name="Liu W."/>
            <person name="Liu Z."/>
            <person name="Liu J."/>
            <person name="Guo Q."/>
            <person name="Huang H."/>
            <person name="Sederoff R.R."/>
            <person name="Wang G."/>
            <person name="Qu G."/>
            <person name="Chen S."/>
        </authorList>
    </citation>
    <scope>NUCLEOTIDE SEQUENCE [LARGE SCALE GENOMIC DNA]</scope>
    <source>
        <strain evidence="1">SC-2020</strain>
    </source>
</reference>
<sequence>MEGRCIEIPLFRDLILLSEQKICNQSASSVGLPMRFLYRIDLKTLWFSRFQVFFPTALMLNLCPSCENLWPS</sequence>
<evidence type="ECO:0000313" key="1">
    <source>
        <dbReference type="EMBL" id="KAJ7009265.1"/>
    </source>
</evidence>
<organism evidence="1 2">
    <name type="scientific">Populus alba x Populus x berolinensis</name>
    <dbReference type="NCBI Taxonomy" id="444605"/>
    <lineage>
        <taxon>Eukaryota</taxon>
        <taxon>Viridiplantae</taxon>
        <taxon>Streptophyta</taxon>
        <taxon>Embryophyta</taxon>
        <taxon>Tracheophyta</taxon>
        <taxon>Spermatophyta</taxon>
        <taxon>Magnoliopsida</taxon>
        <taxon>eudicotyledons</taxon>
        <taxon>Gunneridae</taxon>
        <taxon>Pentapetalae</taxon>
        <taxon>rosids</taxon>
        <taxon>fabids</taxon>
        <taxon>Malpighiales</taxon>
        <taxon>Salicaceae</taxon>
        <taxon>Saliceae</taxon>
        <taxon>Populus</taxon>
    </lineage>
</organism>
<proteinExistence type="predicted"/>
<accession>A0AAD6RIX3</accession>
<evidence type="ECO:0000313" key="2">
    <source>
        <dbReference type="Proteomes" id="UP001164929"/>
    </source>
</evidence>
<dbReference type="Proteomes" id="UP001164929">
    <property type="component" value="Chromosome 1"/>
</dbReference>
<protein>
    <submittedName>
        <fullName evidence="1">Uncharacterized protein</fullName>
    </submittedName>
</protein>
<comment type="caution">
    <text evidence="1">The sequence shown here is derived from an EMBL/GenBank/DDBJ whole genome shotgun (WGS) entry which is preliminary data.</text>
</comment>